<keyword evidence="3" id="KW-1185">Reference proteome</keyword>
<keyword evidence="1" id="KW-0812">Transmembrane</keyword>
<dbReference type="PANTHER" id="PTHR31170:SF9">
    <property type="entry name" value="PROTEIN, PUTATIVE (DUF247)-RELATED"/>
    <property type="match status" value="1"/>
</dbReference>
<dbReference type="PANTHER" id="PTHR31170">
    <property type="entry name" value="BNAC04G53230D PROTEIN"/>
    <property type="match status" value="1"/>
</dbReference>
<reference evidence="2" key="1">
    <citation type="journal article" date="2023" name="Plant J.">
        <title>Genome sequences and population genomics provide insights into the demographic history, inbreeding, and mutation load of two 'living fossil' tree species of Dipteronia.</title>
        <authorList>
            <person name="Feng Y."/>
            <person name="Comes H.P."/>
            <person name="Chen J."/>
            <person name="Zhu S."/>
            <person name="Lu R."/>
            <person name="Zhang X."/>
            <person name="Li P."/>
            <person name="Qiu J."/>
            <person name="Olsen K.M."/>
            <person name="Qiu Y."/>
        </authorList>
    </citation>
    <scope>NUCLEOTIDE SEQUENCE</scope>
    <source>
        <strain evidence="2">NBL</strain>
    </source>
</reference>
<dbReference type="Proteomes" id="UP001281410">
    <property type="component" value="Unassembled WGS sequence"/>
</dbReference>
<dbReference type="EMBL" id="JANJYJ010000587">
    <property type="protein sequence ID" value="KAK3173901.1"/>
    <property type="molecule type" value="Genomic_DNA"/>
</dbReference>
<keyword evidence="1" id="KW-1133">Transmembrane helix</keyword>
<name>A0AAD9Z9E3_9ROSI</name>
<dbReference type="InterPro" id="IPR004158">
    <property type="entry name" value="DUF247_pln"/>
</dbReference>
<proteinExistence type="predicted"/>
<dbReference type="Pfam" id="PF03140">
    <property type="entry name" value="DUF247"/>
    <property type="match status" value="1"/>
</dbReference>
<keyword evidence="1" id="KW-0472">Membrane</keyword>
<dbReference type="AlphaFoldDB" id="A0AAD9Z9E3"/>
<evidence type="ECO:0000313" key="2">
    <source>
        <dbReference type="EMBL" id="KAK3173901.1"/>
    </source>
</evidence>
<sequence>MMALELFHYPTQTHICNYVDLLDNLIDTVKDVDLLVEKGIIVNCVGDNKVIAKMFNRLGSYMILSDSCYYDIVERMKTHYKYPWNHAKARLRSAYFSNVWTGTATVAATSLLILTVIQTVSSIIQL</sequence>
<protein>
    <submittedName>
        <fullName evidence="2">Uncharacterized protein</fullName>
    </submittedName>
</protein>
<gene>
    <name evidence="2" type="ORF">Dsin_032542</name>
</gene>
<evidence type="ECO:0000313" key="3">
    <source>
        <dbReference type="Proteomes" id="UP001281410"/>
    </source>
</evidence>
<comment type="caution">
    <text evidence="2">The sequence shown here is derived from an EMBL/GenBank/DDBJ whole genome shotgun (WGS) entry which is preliminary data.</text>
</comment>
<feature type="transmembrane region" description="Helical" evidence="1">
    <location>
        <begin position="99"/>
        <end position="124"/>
    </location>
</feature>
<organism evidence="2 3">
    <name type="scientific">Dipteronia sinensis</name>
    <dbReference type="NCBI Taxonomy" id="43782"/>
    <lineage>
        <taxon>Eukaryota</taxon>
        <taxon>Viridiplantae</taxon>
        <taxon>Streptophyta</taxon>
        <taxon>Embryophyta</taxon>
        <taxon>Tracheophyta</taxon>
        <taxon>Spermatophyta</taxon>
        <taxon>Magnoliopsida</taxon>
        <taxon>eudicotyledons</taxon>
        <taxon>Gunneridae</taxon>
        <taxon>Pentapetalae</taxon>
        <taxon>rosids</taxon>
        <taxon>malvids</taxon>
        <taxon>Sapindales</taxon>
        <taxon>Sapindaceae</taxon>
        <taxon>Hippocastanoideae</taxon>
        <taxon>Acereae</taxon>
        <taxon>Dipteronia</taxon>
    </lineage>
</organism>
<accession>A0AAD9Z9E3</accession>
<evidence type="ECO:0000256" key="1">
    <source>
        <dbReference type="SAM" id="Phobius"/>
    </source>
</evidence>